<dbReference type="PATRIC" id="fig|671143.5.peg.2769"/>
<comment type="cofactor">
    <cofactor evidence="1">
        <name>Zn(2+)</name>
        <dbReference type="ChEBI" id="CHEBI:29105"/>
    </cofactor>
</comment>
<dbReference type="EC" id="3.5.4.1" evidence="10"/>
<dbReference type="eggNOG" id="COG0590">
    <property type="taxonomic scope" value="Bacteria"/>
</dbReference>
<dbReference type="GO" id="GO:0005737">
    <property type="term" value="C:cytoplasm"/>
    <property type="evidence" value="ECO:0007669"/>
    <property type="project" value="UniProtKB-SubCell"/>
</dbReference>
<keyword evidence="6 10" id="KW-0378">Hydrolase</keyword>
<comment type="pathway">
    <text evidence="8">Pyrimidine metabolism.</text>
</comment>
<dbReference type="InterPro" id="IPR002125">
    <property type="entry name" value="CMP_dCMP_dom"/>
</dbReference>
<dbReference type="EMBL" id="FP565575">
    <property type="protein sequence ID" value="CBE70217.1"/>
    <property type="molecule type" value="Genomic_DNA"/>
</dbReference>
<dbReference type="CDD" id="cd01285">
    <property type="entry name" value="nucleoside_deaminase"/>
    <property type="match status" value="1"/>
</dbReference>
<evidence type="ECO:0000256" key="8">
    <source>
        <dbReference type="ARBA" id="ARBA00060693"/>
    </source>
</evidence>
<comment type="subunit">
    <text evidence="3">Homodimer.</text>
</comment>
<dbReference type="Pfam" id="PF00383">
    <property type="entry name" value="dCMP_cyt_deam_1"/>
    <property type="match status" value="1"/>
</dbReference>
<dbReference type="InterPro" id="IPR016193">
    <property type="entry name" value="Cytidine_deaminase-like"/>
</dbReference>
<dbReference type="PANTHER" id="PTHR11079">
    <property type="entry name" value="CYTOSINE DEAMINASE FAMILY MEMBER"/>
    <property type="match status" value="1"/>
</dbReference>
<sequence length="154" mass="17376">MADERETHQRFIRAAFEQARKSYNEGGLPIGAVMVENSTVIAVGHNRRVQDGDPTAHGEMDCLRQAGRRPRYDGITLYTTLSPCMMCSGTVLQFGIKRVVIGEKQNFPGNVELLRNHGVDVIVLDDPECISLMQRFMRERPDLWDEDIAGRTNV</sequence>
<proteinExistence type="predicted"/>
<evidence type="ECO:0000259" key="9">
    <source>
        <dbReference type="PROSITE" id="PS51747"/>
    </source>
</evidence>
<feature type="domain" description="CMP/dCMP-type deaminase" evidence="9">
    <location>
        <begin position="6"/>
        <end position="121"/>
    </location>
</feature>
<dbReference type="PROSITE" id="PS51747">
    <property type="entry name" value="CYT_DCMP_DEAMINASES_2"/>
    <property type="match status" value="1"/>
</dbReference>
<evidence type="ECO:0000256" key="7">
    <source>
        <dbReference type="ARBA" id="ARBA00022833"/>
    </source>
</evidence>
<evidence type="ECO:0000256" key="1">
    <source>
        <dbReference type="ARBA" id="ARBA00001947"/>
    </source>
</evidence>
<dbReference type="GO" id="GO:0046872">
    <property type="term" value="F:metal ion binding"/>
    <property type="evidence" value="ECO:0007669"/>
    <property type="project" value="UniProtKB-KW"/>
</dbReference>
<evidence type="ECO:0000256" key="4">
    <source>
        <dbReference type="ARBA" id="ARBA00022490"/>
    </source>
</evidence>
<evidence type="ECO:0000256" key="3">
    <source>
        <dbReference type="ARBA" id="ARBA00011738"/>
    </source>
</evidence>
<dbReference type="Proteomes" id="UP000006898">
    <property type="component" value="Chromosome"/>
</dbReference>
<evidence type="ECO:0000256" key="2">
    <source>
        <dbReference type="ARBA" id="ARBA00004496"/>
    </source>
</evidence>
<evidence type="ECO:0000313" key="11">
    <source>
        <dbReference type="Proteomes" id="UP000006898"/>
    </source>
</evidence>
<dbReference type="GO" id="GO:0072527">
    <property type="term" value="P:pyrimidine-containing compound metabolic process"/>
    <property type="evidence" value="ECO:0007669"/>
    <property type="project" value="UniProtKB-ARBA"/>
</dbReference>
<dbReference type="HOGENOM" id="CLU_025810_7_2_0"/>
<dbReference type="SUPFAM" id="SSF53927">
    <property type="entry name" value="Cytidine deaminase-like"/>
    <property type="match status" value="1"/>
</dbReference>
<dbReference type="AlphaFoldDB" id="D5MN75"/>
<dbReference type="Gene3D" id="3.40.140.10">
    <property type="entry name" value="Cytidine Deaminase, domain 2"/>
    <property type="match status" value="1"/>
</dbReference>
<keyword evidence="4" id="KW-0963">Cytoplasm</keyword>
<reference evidence="10 11" key="1">
    <citation type="journal article" date="2010" name="Nature">
        <title>Nitrite-driven anaerobic methane oxidation by oxygenic bacteria.</title>
        <authorList>
            <person name="Ettwig K.F."/>
            <person name="Butler M.K."/>
            <person name="Le Paslier D."/>
            <person name="Pelletier E."/>
            <person name="Mangenot S."/>
            <person name="Kuypers M.M.M."/>
            <person name="Schreiber F."/>
            <person name="Dutilh B.E."/>
            <person name="Zedelius J."/>
            <person name="de Beer D."/>
            <person name="Gloerich J."/>
            <person name="Wessels H.J.C.T."/>
            <person name="van Allen T."/>
            <person name="Luesken F."/>
            <person name="Wu M."/>
            <person name="van de Pas-Schoonen K.T."/>
            <person name="Op den Camp H.J.M."/>
            <person name="Janssen-Megens E.M."/>
            <person name="Francoijs K-J."/>
            <person name="Stunnenberg H."/>
            <person name="Weissenbach J."/>
            <person name="Jetten M.S.M."/>
            <person name="Strous M."/>
        </authorList>
    </citation>
    <scope>NUCLEOTIDE SEQUENCE [LARGE SCALE GENOMIC DNA]</scope>
</reference>
<organism evidence="10 11">
    <name type="scientific">Methylomirabilis oxygeniifera</name>
    <dbReference type="NCBI Taxonomy" id="671143"/>
    <lineage>
        <taxon>Bacteria</taxon>
        <taxon>Candidatus Methylomirabilota</taxon>
        <taxon>Candidatus Methylomirabilia</taxon>
        <taxon>Candidatus Methylomirabilales</taxon>
        <taxon>Candidatus Methylomirabilaceae</taxon>
        <taxon>Candidatus Methylomirabilis</taxon>
    </lineage>
</organism>
<dbReference type="GO" id="GO:0004131">
    <property type="term" value="F:cytosine deaminase activity"/>
    <property type="evidence" value="ECO:0007669"/>
    <property type="project" value="UniProtKB-EC"/>
</dbReference>
<dbReference type="GO" id="GO:0008835">
    <property type="term" value="F:diaminohydroxyphosphoribosylaminopyrimidine deaminase activity"/>
    <property type="evidence" value="ECO:0007669"/>
    <property type="project" value="TreeGrafter"/>
</dbReference>
<keyword evidence="7" id="KW-0862">Zinc</keyword>
<keyword evidence="5" id="KW-0479">Metal-binding</keyword>
<dbReference type="STRING" id="671143.DAMO_3144"/>
<dbReference type="PANTHER" id="PTHR11079:SF190">
    <property type="entry name" value="CYTOSINE DEAMINASE"/>
    <property type="match status" value="1"/>
</dbReference>
<accession>D5MN75</accession>
<dbReference type="KEGG" id="mox:DAMO_3144"/>
<evidence type="ECO:0000256" key="5">
    <source>
        <dbReference type="ARBA" id="ARBA00022723"/>
    </source>
</evidence>
<evidence type="ECO:0000313" key="10">
    <source>
        <dbReference type="EMBL" id="CBE70217.1"/>
    </source>
</evidence>
<evidence type="ECO:0000256" key="6">
    <source>
        <dbReference type="ARBA" id="ARBA00022801"/>
    </source>
</evidence>
<dbReference type="FunFam" id="3.40.140.10:FF:000016">
    <property type="entry name" value="Cytosine deaminase"/>
    <property type="match status" value="1"/>
</dbReference>
<name>D5MN75_METO1</name>
<dbReference type="GO" id="GO:0055086">
    <property type="term" value="P:nucleobase-containing small molecule metabolic process"/>
    <property type="evidence" value="ECO:0007669"/>
    <property type="project" value="UniProtKB-ARBA"/>
</dbReference>
<comment type="subcellular location">
    <subcellularLocation>
        <location evidence="2">Cytoplasm</location>
    </subcellularLocation>
</comment>
<gene>
    <name evidence="10" type="primary">FCA</name>
    <name evidence="10" type="ORF">DAMO_3144</name>
</gene>
<protein>
    <submittedName>
        <fullName evidence="10">Cytosine deaminase (Cytosine aminohydrolase)</fullName>
        <ecNumber evidence="10">3.5.4.1</ecNumber>
    </submittedName>
</protein>